<evidence type="ECO:0000256" key="6">
    <source>
        <dbReference type="ARBA" id="ARBA00022842"/>
    </source>
</evidence>
<keyword evidence="4 8" id="KW-0479">Metal-binding</keyword>
<comment type="caution">
    <text evidence="11">The sequence shown here is derived from an EMBL/GenBank/DDBJ whole genome shotgun (WGS) entry which is preliminary data.</text>
</comment>
<comment type="function">
    <text evidence="8">Toxic component of a toxin-antitoxin (TA) system. An RNase.</text>
</comment>
<dbReference type="InterPro" id="IPR022907">
    <property type="entry name" value="VapC_family"/>
</dbReference>
<name>A0A935M5T1_9MICO</name>
<dbReference type="GO" id="GO:0016787">
    <property type="term" value="F:hydrolase activity"/>
    <property type="evidence" value="ECO:0007669"/>
    <property type="project" value="UniProtKB-KW"/>
</dbReference>
<feature type="domain" description="PIN" evidence="9">
    <location>
        <begin position="1"/>
        <end position="125"/>
    </location>
</feature>
<dbReference type="EMBL" id="JADJIB010000001">
    <property type="protein sequence ID" value="MBK7272169.1"/>
    <property type="molecule type" value="Genomic_DNA"/>
</dbReference>
<dbReference type="GO" id="GO:0004540">
    <property type="term" value="F:RNA nuclease activity"/>
    <property type="evidence" value="ECO:0007669"/>
    <property type="project" value="InterPro"/>
</dbReference>
<dbReference type="Proteomes" id="UP000718281">
    <property type="component" value="Unassembled WGS sequence"/>
</dbReference>
<evidence type="ECO:0000256" key="3">
    <source>
        <dbReference type="ARBA" id="ARBA00022722"/>
    </source>
</evidence>
<keyword evidence="5 8" id="KW-0378">Hydrolase</keyword>
<organism evidence="11 13">
    <name type="scientific">Candidatus Phosphoribacter hodrii</name>
    <dbReference type="NCBI Taxonomy" id="2953743"/>
    <lineage>
        <taxon>Bacteria</taxon>
        <taxon>Bacillati</taxon>
        <taxon>Actinomycetota</taxon>
        <taxon>Actinomycetes</taxon>
        <taxon>Micrococcales</taxon>
        <taxon>Dermatophilaceae</taxon>
        <taxon>Candidatus Phosphoribacter</taxon>
    </lineage>
</organism>
<evidence type="ECO:0000256" key="5">
    <source>
        <dbReference type="ARBA" id="ARBA00022801"/>
    </source>
</evidence>
<comment type="cofactor">
    <cofactor evidence="1 8">
        <name>Mg(2+)</name>
        <dbReference type="ChEBI" id="CHEBI:18420"/>
    </cofactor>
</comment>
<dbReference type="InterPro" id="IPR029060">
    <property type="entry name" value="PIN-like_dom_sf"/>
</dbReference>
<dbReference type="PANTHER" id="PTHR33653:SF1">
    <property type="entry name" value="RIBONUCLEASE VAPC2"/>
    <property type="match status" value="1"/>
</dbReference>
<evidence type="ECO:0000259" key="9">
    <source>
        <dbReference type="Pfam" id="PF01850"/>
    </source>
</evidence>
<dbReference type="EMBL" id="JADIXZ010000004">
    <property type="protein sequence ID" value="MBK6301462.1"/>
    <property type="molecule type" value="Genomic_DNA"/>
</dbReference>
<accession>A0A935M5T1</accession>
<dbReference type="InterPro" id="IPR050556">
    <property type="entry name" value="Type_II_TA_system_RNase"/>
</dbReference>
<evidence type="ECO:0000313" key="13">
    <source>
        <dbReference type="Proteomes" id="UP000726105"/>
    </source>
</evidence>
<evidence type="ECO:0000313" key="10">
    <source>
        <dbReference type="EMBL" id="MBK6301462.1"/>
    </source>
</evidence>
<keyword evidence="2 8" id="KW-1277">Toxin-antitoxin system</keyword>
<evidence type="ECO:0000313" key="12">
    <source>
        <dbReference type="Proteomes" id="UP000718281"/>
    </source>
</evidence>
<feature type="binding site" evidence="8">
    <location>
        <position position="100"/>
    </location>
    <ligand>
        <name>Mg(2+)</name>
        <dbReference type="ChEBI" id="CHEBI:18420"/>
    </ligand>
</feature>
<evidence type="ECO:0000256" key="7">
    <source>
        <dbReference type="ARBA" id="ARBA00038093"/>
    </source>
</evidence>
<evidence type="ECO:0000256" key="1">
    <source>
        <dbReference type="ARBA" id="ARBA00001946"/>
    </source>
</evidence>
<sequence length="131" mass="13440">MIVDTSAVVAILLREPGSQALVDAILDAPSAKMSAGSALELQVVASRRGGDAGRVAALTILDDLSIDITAVTAQQALDAGAAHSRFGRGSGSKARLNFGDCFAYALAAESDEPLLFVGDDFTHTDLTPVLP</sequence>
<feature type="binding site" evidence="8">
    <location>
        <position position="4"/>
    </location>
    <ligand>
        <name>Mg(2+)</name>
        <dbReference type="ChEBI" id="CHEBI:18420"/>
    </ligand>
</feature>
<proteinExistence type="inferred from homology"/>
<reference evidence="12 13" key="1">
    <citation type="submission" date="2020-10" db="EMBL/GenBank/DDBJ databases">
        <title>Connecting structure to function with the recovery of over 1000 high-quality activated sludge metagenome-assembled genomes encoding full-length rRNA genes using long-read sequencing.</title>
        <authorList>
            <person name="Singleton C.M."/>
            <person name="Petriglieri F."/>
            <person name="Kristensen J.M."/>
            <person name="Kirkegaard R.H."/>
            <person name="Michaelsen T.Y."/>
            <person name="Andersen M.H."/>
            <person name="Karst S.M."/>
            <person name="Dueholm M.S."/>
            <person name="Nielsen P.H."/>
            <person name="Albertsen M."/>
        </authorList>
    </citation>
    <scope>NUCLEOTIDE SEQUENCE [LARGE SCALE GENOMIC DNA]</scope>
    <source>
        <strain evidence="10">AalE_18-Q3-R2-46_BAT3C.188</strain>
        <strain evidence="11">Ega_18-Q3-R5-49_MAXAC.001</strain>
    </source>
</reference>
<dbReference type="Proteomes" id="UP000726105">
    <property type="component" value="Unassembled WGS sequence"/>
</dbReference>
<dbReference type="GO" id="GO:0090729">
    <property type="term" value="F:toxin activity"/>
    <property type="evidence" value="ECO:0007669"/>
    <property type="project" value="UniProtKB-KW"/>
</dbReference>
<evidence type="ECO:0000313" key="11">
    <source>
        <dbReference type="EMBL" id="MBK7272169.1"/>
    </source>
</evidence>
<evidence type="ECO:0000256" key="2">
    <source>
        <dbReference type="ARBA" id="ARBA00022649"/>
    </source>
</evidence>
<dbReference type="CDD" id="cd09871">
    <property type="entry name" value="PIN_MtVapC28-VapC30-like"/>
    <property type="match status" value="1"/>
</dbReference>
<keyword evidence="8" id="KW-0800">Toxin</keyword>
<keyword evidence="3 8" id="KW-0540">Nuclease</keyword>
<dbReference type="Gene3D" id="3.40.50.1010">
    <property type="entry name" value="5'-nuclease"/>
    <property type="match status" value="1"/>
</dbReference>
<dbReference type="InterPro" id="IPR002716">
    <property type="entry name" value="PIN_dom"/>
</dbReference>
<dbReference type="GO" id="GO:0000287">
    <property type="term" value="F:magnesium ion binding"/>
    <property type="evidence" value="ECO:0007669"/>
    <property type="project" value="UniProtKB-UniRule"/>
</dbReference>
<protein>
    <recommendedName>
        <fullName evidence="8">Ribonuclease VapC</fullName>
        <shortName evidence="8">RNase VapC</shortName>
        <ecNumber evidence="8">3.1.-.-</ecNumber>
    </recommendedName>
    <alternativeName>
        <fullName evidence="8">Toxin VapC</fullName>
    </alternativeName>
</protein>
<dbReference type="PANTHER" id="PTHR33653">
    <property type="entry name" value="RIBONUCLEASE VAPC2"/>
    <property type="match status" value="1"/>
</dbReference>
<dbReference type="SUPFAM" id="SSF88723">
    <property type="entry name" value="PIN domain-like"/>
    <property type="match status" value="1"/>
</dbReference>
<comment type="similarity">
    <text evidence="7 8">Belongs to the PINc/VapC protein family.</text>
</comment>
<keyword evidence="6 8" id="KW-0460">Magnesium</keyword>
<evidence type="ECO:0000256" key="4">
    <source>
        <dbReference type="ARBA" id="ARBA00022723"/>
    </source>
</evidence>
<dbReference type="HAMAP" id="MF_00265">
    <property type="entry name" value="VapC_Nob1"/>
    <property type="match status" value="1"/>
</dbReference>
<evidence type="ECO:0000256" key="8">
    <source>
        <dbReference type="HAMAP-Rule" id="MF_00265"/>
    </source>
</evidence>
<dbReference type="AlphaFoldDB" id="A0A935M5T1"/>
<gene>
    <name evidence="8" type="primary">vapC</name>
    <name evidence="10" type="ORF">IPF40_10615</name>
    <name evidence="11" type="ORF">IPI13_03085</name>
</gene>
<dbReference type="Pfam" id="PF01850">
    <property type="entry name" value="PIN"/>
    <property type="match status" value="1"/>
</dbReference>
<dbReference type="EC" id="3.1.-.-" evidence="8"/>